<organism evidence="6 7">
    <name type="scientific">Velocimicrobium porci</name>
    <dbReference type="NCBI Taxonomy" id="2606634"/>
    <lineage>
        <taxon>Bacteria</taxon>
        <taxon>Bacillati</taxon>
        <taxon>Bacillota</taxon>
        <taxon>Clostridia</taxon>
        <taxon>Lachnospirales</taxon>
        <taxon>Lachnospiraceae</taxon>
        <taxon>Velocimicrobium</taxon>
    </lineage>
</organism>
<dbReference type="Pfam" id="PF13377">
    <property type="entry name" value="Peripla_BP_3"/>
    <property type="match status" value="1"/>
</dbReference>
<evidence type="ECO:0000256" key="1">
    <source>
        <dbReference type="ARBA" id="ARBA00022491"/>
    </source>
</evidence>
<keyword evidence="2" id="KW-0805">Transcription regulation</keyword>
<dbReference type="SUPFAM" id="SSF47413">
    <property type="entry name" value="lambda repressor-like DNA-binding domains"/>
    <property type="match status" value="1"/>
</dbReference>
<evidence type="ECO:0000256" key="3">
    <source>
        <dbReference type="ARBA" id="ARBA00023125"/>
    </source>
</evidence>
<dbReference type="SUPFAM" id="SSF53822">
    <property type="entry name" value="Periplasmic binding protein-like I"/>
    <property type="match status" value="1"/>
</dbReference>
<keyword evidence="4" id="KW-0804">Transcription</keyword>
<dbReference type="InterPro" id="IPR010982">
    <property type="entry name" value="Lambda_DNA-bd_dom_sf"/>
</dbReference>
<evidence type="ECO:0000313" key="6">
    <source>
        <dbReference type="EMBL" id="MSS62315.1"/>
    </source>
</evidence>
<dbReference type="AlphaFoldDB" id="A0A6L5XU70"/>
<evidence type="ECO:0000259" key="5">
    <source>
        <dbReference type="PROSITE" id="PS50932"/>
    </source>
</evidence>
<dbReference type="PROSITE" id="PS50932">
    <property type="entry name" value="HTH_LACI_2"/>
    <property type="match status" value="1"/>
</dbReference>
<name>A0A6L5XU70_9FIRM</name>
<dbReference type="Gene3D" id="1.10.260.40">
    <property type="entry name" value="lambda repressor-like DNA-binding domains"/>
    <property type="match status" value="1"/>
</dbReference>
<dbReference type="GO" id="GO:0000976">
    <property type="term" value="F:transcription cis-regulatory region binding"/>
    <property type="evidence" value="ECO:0007669"/>
    <property type="project" value="TreeGrafter"/>
</dbReference>
<dbReference type="Pfam" id="PF00356">
    <property type="entry name" value="LacI"/>
    <property type="match status" value="1"/>
</dbReference>
<evidence type="ECO:0000256" key="4">
    <source>
        <dbReference type="ARBA" id="ARBA00023163"/>
    </source>
</evidence>
<accession>A0A6L5XU70</accession>
<dbReference type="PANTHER" id="PTHR30146">
    <property type="entry name" value="LACI-RELATED TRANSCRIPTIONAL REPRESSOR"/>
    <property type="match status" value="1"/>
</dbReference>
<keyword evidence="7" id="KW-1185">Reference proteome</keyword>
<reference evidence="6 7" key="1">
    <citation type="submission" date="2019-08" db="EMBL/GenBank/DDBJ databases">
        <title>In-depth cultivation of the pig gut microbiome towards novel bacterial diversity and tailored functional studies.</title>
        <authorList>
            <person name="Wylensek D."/>
            <person name="Hitch T.C.A."/>
            <person name="Clavel T."/>
        </authorList>
    </citation>
    <scope>NUCLEOTIDE SEQUENCE [LARGE SCALE GENOMIC DNA]</scope>
    <source>
        <strain evidence="6 7">WCA-693-APC-MOT-I</strain>
    </source>
</reference>
<sequence>MKVSIRDISAMTGYSPATVSNALNHKKGVNKETSAKIFQVAKEVGYINESSITKIKLVIFHKNGLIVEDTPFFPSLINGFEQECRQYGYEMVIYNVDQRDADYEKQVNSLITEAGSAIVILATEMLDGDLEIYKKATCPIVVLDYWTESMEFNAVLINNADSARMATEYLIDRGHREIGYIRGNYRIKGFRSRFAGFQIALRKHRIKFNDEYVYTVKTTLNGAYQDMVGYLKKNPKLPTAFFVDNDLMALGAMKAFQEQGYRIPEDISIVGFDDLPFSEISSPRLSTVRVPNTEMGKIAVRRLVELIEKRDTIVTKTQVCTQFIERDTVKKLKN</sequence>
<dbReference type="PANTHER" id="PTHR30146:SF148">
    <property type="entry name" value="HTH-TYPE TRANSCRIPTIONAL REPRESSOR PURR-RELATED"/>
    <property type="match status" value="1"/>
</dbReference>
<dbReference type="Gene3D" id="3.40.50.2300">
    <property type="match status" value="2"/>
</dbReference>
<dbReference type="SMART" id="SM00354">
    <property type="entry name" value="HTH_LACI"/>
    <property type="match status" value="1"/>
</dbReference>
<evidence type="ECO:0000256" key="2">
    <source>
        <dbReference type="ARBA" id="ARBA00023015"/>
    </source>
</evidence>
<feature type="domain" description="HTH lacI-type" evidence="5">
    <location>
        <begin position="3"/>
        <end position="47"/>
    </location>
</feature>
<dbReference type="InterPro" id="IPR028082">
    <property type="entry name" value="Peripla_BP_I"/>
</dbReference>
<proteinExistence type="predicted"/>
<keyword evidence="1" id="KW-0678">Repressor</keyword>
<dbReference type="GO" id="GO:0003700">
    <property type="term" value="F:DNA-binding transcription factor activity"/>
    <property type="evidence" value="ECO:0007669"/>
    <property type="project" value="TreeGrafter"/>
</dbReference>
<gene>
    <name evidence="6" type="ORF">FYJ58_00200</name>
</gene>
<dbReference type="EMBL" id="VUMT01000001">
    <property type="protein sequence ID" value="MSS62315.1"/>
    <property type="molecule type" value="Genomic_DNA"/>
</dbReference>
<comment type="caution">
    <text evidence="6">The sequence shown here is derived from an EMBL/GenBank/DDBJ whole genome shotgun (WGS) entry which is preliminary data.</text>
</comment>
<dbReference type="RefSeq" id="WP_154515462.1">
    <property type="nucleotide sequence ID" value="NZ_VUMT01000001.1"/>
</dbReference>
<protein>
    <submittedName>
        <fullName evidence="6">LacI family transcriptional regulator</fullName>
    </submittedName>
</protein>
<dbReference type="CDD" id="cd01392">
    <property type="entry name" value="HTH_LacI"/>
    <property type="match status" value="1"/>
</dbReference>
<evidence type="ECO:0000313" key="7">
    <source>
        <dbReference type="Proteomes" id="UP000482209"/>
    </source>
</evidence>
<keyword evidence="3" id="KW-0238">DNA-binding</keyword>
<dbReference type="InterPro" id="IPR046335">
    <property type="entry name" value="LacI/GalR-like_sensor"/>
</dbReference>
<dbReference type="InterPro" id="IPR000843">
    <property type="entry name" value="HTH_LacI"/>
</dbReference>
<dbReference type="Proteomes" id="UP000482209">
    <property type="component" value="Unassembled WGS sequence"/>
</dbReference>